<reference evidence="5" key="1">
    <citation type="submission" date="2019-10" db="EMBL/GenBank/DDBJ databases">
        <title>Lacipirellula parvula gen. nov., sp. nov., representing a lineage of planctomycetes widespread in freshwater anoxic habitats, and description of the family Lacipirellulaceae.</title>
        <authorList>
            <person name="Dedysh S.N."/>
            <person name="Kulichevskaya I.S."/>
            <person name="Beletsky A.V."/>
            <person name="Rakitin A.L."/>
            <person name="Mardanov A.V."/>
            <person name="Ivanova A.A."/>
            <person name="Saltykova V.X."/>
            <person name="Rijpstra W.I.C."/>
            <person name="Sinninghe Damste J.S."/>
            <person name="Ravin N.V."/>
        </authorList>
    </citation>
    <scope>NUCLEOTIDE SEQUENCE [LARGE SCALE GENOMIC DNA]</scope>
    <source>
        <strain evidence="5">PX69</strain>
    </source>
</reference>
<keyword evidence="5" id="KW-1185">Reference proteome</keyword>
<evidence type="ECO:0000259" key="3">
    <source>
        <dbReference type="PROSITE" id="PS50110"/>
    </source>
</evidence>
<feature type="domain" description="Response regulatory" evidence="3">
    <location>
        <begin position="4"/>
        <end position="116"/>
    </location>
</feature>
<dbReference type="AlphaFoldDB" id="A0A5K7X6C5"/>
<keyword evidence="1 2" id="KW-0597">Phosphoprotein</keyword>
<dbReference type="KEGG" id="lpav:PLANPX_1886"/>
<sequence>MTCSLLVVDDEPDLLFAMTQLLHRRGYRVAGASTPQQALAVISRREIQIALLDLSLTGMDGIELMRRMKRMQPDLQVIILSGYDYPLWRAREEGAFGVITKPCVLALLEGMITHACERGVDEYLPFDSPYSAKVECAQ</sequence>
<dbReference type="Gene3D" id="3.40.50.2300">
    <property type="match status" value="1"/>
</dbReference>
<dbReference type="PANTHER" id="PTHR44591:SF19">
    <property type="entry name" value="TWO-COMPONENT RESPONSE REGULATOR-RELATED"/>
    <property type="match status" value="1"/>
</dbReference>
<organism evidence="4 5">
    <name type="scientific">Lacipirellula parvula</name>
    <dbReference type="NCBI Taxonomy" id="2650471"/>
    <lineage>
        <taxon>Bacteria</taxon>
        <taxon>Pseudomonadati</taxon>
        <taxon>Planctomycetota</taxon>
        <taxon>Planctomycetia</taxon>
        <taxon>Pirellulales</taxon>
        <taxon>Lacipirellulaceae</taxon>
        <taxon>Lacipirellula</taxon>
    </lineage>
</organism>
<evidence type="ECO:0000256" key="2">
    <source>
        <dbReference type="PROSITE-ProRule" id="PRU00169"/>
    </source>
</evidence>
<name>A0A5K7X6C5_9BACT</name>
<dbReference type="EMBL" id="AP021861">
    <property type="protein sequence ID" value="BBO32274.1"/>
    <property type="molecule type" value="Genomic_DNA"/>
</dbReference>
<dbReference type="SUPFAM" id="SSF52172">
    <property type="entry name" value="CheY-like"/>
    <property type="match status" value="1"/>
</dbReference>
<dbReference type="PROSITE" id="PS50110">
    <property type="entry name" value="RESPONSE_REGULATORY"/>
    <property type="match status" value="1"/>
</dbReference>
<dbReference type="InterPro" id="IPR050595">
    <property type="entry name" value="Bact_response_regulator"/>
</dbReference>
<gene>
    <name evidence="4" type="ORF">PLANPX_1886</name>
</gene>
<evidence type="ECO:0000256" key="1">
    <source>
        <dbReference type="ARBA" id="ARBA00022553"/>
    </source>
</evidence>
<dbReference type="CDD" id="cd00156">
    <property type="entry name" value="REC"/>
    <property type="match status" value="1"/>
</dbReference>
<protein>
    <recommendedName>
        <fullName evidence="3">Response regulatory domain-containing protein</fullName>
    </recommendedName>
</protein>
<dbReference type="GO" id="GO:0000160">
    <property type="term" value="P:phosphorelay signal transduction system"/>
    <property type="evidence" value="ECO:0007669"/>
    <property type="project" value="InterPro"/>
</dbReference>
<dbReference type="SMART" id="SM00448">
    <property type="entry name" value="REC"/>
    <property type="match status" value="1"/>
</dbReference>
<dbReference type="InterPro" id="IPR011006">
    <property type="entry name" value="CheY-like_superfamily"/>
</dbReference>
<evidence type="ECO:0000313" key="5">
    <source>
        <dbReference type="Proteomes" id="UP000326837"/>
    </source>
</evidence>
<dbReference type="Pfam" id="PF00072">
    <property type="entry name" value="Response_reg"/>
    <property type="match status" value="1"/>
</dbReference>
<dbReference type="Proteomes" id="UP000326837">
    <property type="component" value="Chromosome"/>
</dbReference>
<dbReference type="InterPro" id="IPR001789">
    <property type="entry name" value="Sig_transdc_resp-reg_receiver"/>
</dbReference>
<evidence type="ECO:0000313" key="4">
    <source>
        <dbReference type="EMBL" id="BBO32274.1"/>
    </source>
</evidence>
<feature type="modified residue" description="4-aspartylphosphate" evidence="2">
    <location>
        <position position="53"/>
    </location>
</feature>
<dbReference type="RefSeq" id="WP_152098265.1">
    <property type="nucleotide sequence ID" value="NZ_AP021861.1"/>
</dbReference>
<accession>A0A5K7X6C5</accession>
<dbReference type="PANTHER" id="PTHR44591">
    <property type="entry name" value="STRESS RESPONSE REGULATOR PROTEIN 1"/>
    <property type="match status" value="1"/>
</dbReference>
<proteinExistence type="predicted"/>